<dbReference type="PANTHER" id="PTHR11705">
    <property type="entry name" value="PROTEASE FAMILY M14 CARBOXYPEPTIDASE A,B"/>
    <property type="match status" value="1"/>
</dbReference>
<organism evidence="6 7">
    <name type="scientific">Trichoplax adhaerens</name>
    <name type="common">Trichoplax reptans</name>
    <dbReference type="NCBI Taxonomy" id="10228"/>
    <lineage>
        <taxon>Eukaryota</taxon>
        <taxon>Metazoa</taxon>
        <taxon>Placozoa</taxon>
        <taxon>Uniplacotomia</taxon>
        <taxon>Trichoplacea</taxon>
        <taxon>Trichoplacidae</taxon>
        <taxon>Trichoplax</taxon>
    </lineage>
</organism>
<feature type="chain" id="PRO_5002798480" description="Peptidase M14 domain-containing protein" evidence="4">
    <location>
        <begin position="27"/>
        <end position="461"/>
    </location>
</feature>
<dbReference type="SMART" id="SM00631">
    <property type="entry name" value="Zn_pept"/>
    <property type="match status" value="1"/>
</dbReference>
<evidence type="ECO:0000256" key="2">
    <source>
        <dbReference type="ARBA" id="ARBA00005988"/>
    </source>
</evidence>
<dbReference type="PANTHER" id="PTHR11705:SF119">
    <property type="entry name" value="OS02G0119300 PROTEIN"/>
    <property type="match status" value="1"/>
</dbReference>
<evidence type="ECO:0000313" key="7">
    <source>
        <dbReference type="Proteomes" id="UP000009022"/>
    </source>
</evidence>
<dbReference type="SUPFAM" id="SSF53187">
    <property type="entry name" value="Zn-dependent exopeptidases"/>
    <property type="match status" value="1"/>
</dbReference>
<dbReference type="GO" id="GO:0004181">
    <property type="term" value="F:metallocarboxypeptidase activity"/>
    <property type="evidence" value="ECO:0000318"/>
    <property type="project" value="GO_Central"/>
</dbReference>
<dbReference type="HOGENOM" id="CLU_047625_0_0_1"/>
<dbReference type="InParanoid" id="B3S6G2"/>
<dbReference type="GO" id="GO:0008270">
    <property type="term" value="F:zinc ion binding"/>
    <property type="evidence" value="ECO:0007669"/>
    <property type="project" value="InterPro"/>
</dbReference>
<dbReference type="PhylomeDB" id="B3S6G2"/>
<dbReference type="OrthoDB" id="3626597at2759"/>
<dbReference type="InterPro" id="IPR000834">
    <property type="entry name" value="Peptidase_M14"/>
</dbReference>
<dbReference type="Proteomes" id="UP000009022">
    <property type="component" value="Unassembled WGS sequence"/>
</dbReference>
<feature type="active site" description="Proton donor/acceptor" evidence="3">
    <location>
        <position position="331"/>
    </location>
</feature>
<feature type="domain" description="Peptidase M14" evidence="5">
    <location>
        <begin position="50"/>
        <end position="372"/>
    </location>
</feature>
<accession>B3S6G2</accession>
<dbReference type="AlphaFoldDB" id="B3S6G2"/>
<feature type="signal peptide" evidence="4">
    <location>
        <begin position="1"/>
        <end position="26"/>
    </location>
</feature>
<dbReference type="RefSeq" id="XP_002115901.1">
    <property type="nucleotide sequence ID" value="XM_002115865.1"/>
</dbReference>
<dbReference type="FunCoup" id="B3S6G2">
    <property type="interactions" value="68"/>
</dbReference>
<dbReference type="Gene3D" id="3.40.630.10">
    <property type="entry name" value="Zn peptidases"/>
    <property type="match status" value="1"/>
</dbReference>
<evidence type="ECO:0000259" key="5">
    <source>
        <dbReference type="PROSITE" id="PS52035"/>
    </source>
</evidence>
<keyword evidence="4" id="KW-0732">Signal</keyword>
<dbReference type="OMA" id="RVLNEWS"/>
<dbReference type="EMBL" id="DS985252">
    <property type="protein sequence ID" value="EDV21753.1"/>
    <property type="molecule type" value="Genomic_DNA"/>
</dbReference>
<dbReference type="eggNOG" id="KOG2650">
    <property type="taxonomic scope" value="Eukaryota"/>
</dbReference>
<evidence type="ECO:0000256" key="4">
    <source>
        <dbReference type="SAM" id="SignalP"/>
    </source>
</evidence>
<dbReference type="STRING" id="10228.B3S6G2"/>
<name>B3S6G2_TRIAD</name>
<dbReference type="Pfam" id="PF00246">
    <property type="entry name" value="Peptidase_M14"/>
    <property type="match status" value="1"/>
</dbReference>
<proteinExistence type="inferred from homology"/>
<dbReference type="FunFam" id="3.40.630.10:FF:000064">
    <property type="entry name" value="Carboxypeptidase A6"/>
    <property type="match status" value="1"/>
</dbReference>
<evidence type="ECO:0000313" key="6">
    <source>
        <dbReference type="EMBL" id="EDV21753.1"/>
    </source>
</evidence>
<dbReference type="GO" id="GO:0006508">
    <property type="term" value="P:proteolysis"/>
    <property type="evidence" value="ECO:0000318"/>
    <property type="project" value="GO_Central"/>
</dbReference>
<dbReference type="CTD" id="6756977"/>
<evidence type="ECO:0000256" key="1">
    <source>
        <dbReference type="ARBA" id="ARBA00001947"/>
    </source>
</evidence>
<keyword evidence="7" id="KW-1185">Reference proteome</keyword>
<protein>
    <recommendedName>
        <fullName evidence="5">Peptidase M14 domain-containing protein</fullName>
    </recommendedName>
</protein>
<gene>
    <name evidence="6" type="ORF">TRIADDRAFT_59794</name>
</gene>
<dbReference type="GO" id="GO:0005615">
    <property type="term" value="C:extracellular space"/>
    <property type="evidence" value="ECO:0000318"/>
    <property type="project" value="GO_Central"/>
</dbReference>
<dbReference type="CDD" id="cd06227">
    <property type="entry name" value="M14-CPA-like"/>
    <property type="match status" value="1"/>
</dbReference>
<reference evidence="6 7" key="1">
    <citation type="journal article" date="2008" name="Nature">
        <title>The Trichoplax genome and the nature of placozoans.</title>
        <authorList>
            <person name="Srivastava M."/>
            <person name="Begovic E."/>
            <person name="Chapman J."/>
            <person name="Putnam N.H."/>
            <person name="Hellsten U."/>
            <person name="Kawashima T."/>
            <person name="Kuo A."/>
            <person name="Mitros T."/>
            <person name="Salamov A."/>
            <person name="Carpenter M.L."/>
            <person name="Signorovitch A.Y."/>
            <person name="Moreno M.A."/>
            <person name="Kamm K."/>
            <person name="Grimwood J."/>
            <person name="Schmutz J."/>
            <person name="Shapiro H."/>
            <person name="Grigoriev I.V."/>
            <person name="Buss L.W."/>
            <person name="Schierwater B."/>
            <person name="Dellaporta S.L."/>
            <person name="Rokhsar D.S."/>
        </authorList>
    </citation>
    <scope>NUCLEOTIDE SEQUENCE [LARGE SCALE GENOMIC DNA]</scope>
    <source>
        <strain evidence="6 7">Grell-BS-1999</strain>
    </source>
</reference>
<sequence>MILIQSIRSSILLLLTIVLLKIDVKGFHPYLAECGDVKPRQELYYPDYNIYHNYKTTKELIITLADNFKDYIRLDLSYVSRLGEPQLLVRVTNFTHLKKQNITNYWRNDSSKKRVKLLISSGEHARELIPTESVIFLLTNITNGLKHSGDKRPMDNAAYRFSHYILTYVDLFIIVMLNPDGRKYAERTRNYCWRGTSTGVDLNRNFEWQFGGSGSSSNKEDEEYRGPHSFSEPECNVLLDLTSQYEFDAFFSLHAGIKHIYVPYSDSMSQKIGRKPANIKEQLKLASIMAKSSASKFTYGHAYDLNDYAADGTVFDYMAGKRNIPFSFAIELWGNGDNSNKRCFDLFNPHSQDLKAALESIYPIFVAGLTSLIQKKLQRNQNKHLFDAKLNLYDNSLQVHSQMSGMIDQVNQEEQNFNFKIKNVLLSASSNTALERKNPDFVDWVKLGLAKIYYCLPAKFF</sequence>
<comment type="similarity">
    <text evidence="2 3">Belongs to the peptidase M14 family.</text>
</comment>
<comment type="cofactor">
    <cofactor evidence="1">
        <name>Zn(2+)</name>
        <dbReference type="ChEBI" id="CHEBI:29105"/>
    </cofactor>
</comment>
<evidence type="ECO:0000256" key="3">
    <source>
        <dbReference type="PROSITE-ProRule" id="PRU01379"/>
    </source>
</evidence>
<dbReference type="InterPro" id="IPR034269">
    <property type="entry name" value="At5g42320_M14_CPD"/>
</dbReference>
<dbReference type="PROSITE" id="PS52035">
    <property type="entry name" value="PEPTIDASE_M14"/>
    <property type="match status" value="1"/>
</dbReference>
<dbReference type="KEGG" id="tad:TRIADDRAFT_59794"/>
<dbReference type="GeneID" id="6756977"/>